<dbReference type="GO" id="GO:0005524">
    <property type="term" value="F:ATP binding"/>
    <property type="evidence" value="ECO:0007669"/>
    <property type="project" value="UniProtKB-KW"/>
</dbReference>
<organism evidence="5 6">
    <name type="scientific">Caloramator proteoclasticus DSM 10124</name>
    <dbReference type="NCBI Taxonomy" id="1121262"/>
    <lineage>
        <taxon>Bacteria</taxon>
        <taxon>Bacillati</taxon>
        <taxon>Bacillota</taxon>
        <taxon>Clostridia</taxon>
        <taxon>Eubacteriales</taxon>
        <taxon>Clostridiaceae</taxon>
        <taxon>Caloramator</taxon>
    </lineage>
</organism>
<proteinExistence type="predicted"/>
<evidence type="ECO:0000256" key="2">
    <source>
        <dbReference type="ARBA" id="ARBA00022741"/>
    </source>
</evidence>
<dbReference type="EMBL" id="FQVG01000026">
    <property type="protein sequence ID" value="SHE97146.1"/>
    <property type="molecule type" value="Genomic_DNA"/>
</dbReference>
<dbReference type="PROSITE" id="PS50893">
    <property type="entry name" value="ABC_TRANSPORTER_2"/>
    <property type="match status" value="1"/>
</dbReference>
<protein>
    <submittedName>
        <fullName evidence="5">ABC-2 type transport system ATP-binding protein</fullName>
    </submittedName>
</protein>
<dbReference type="InterPro" id="IPR027417">
    <property type="entry name" value="P-loop_NTPase"/>
</dbReference>
<dbReference type="CDD" id="cd03230">
    <property type="entry name" value="ABC_DR_subfamily_A"/>
    <property type="match status" value="1"/>
</dbReference>
<keyword evidence="2" id="KW-0547">Nucleotide-binding</keyword>
<dbReference type="PANTHER" id="PTHR42939:SF1">
    <property type="entry name" value="ABC TRANSPORTER ATP-BINDING PROTEIN ALBC-RELATED"/>
    <property type="match status" value="1"/>
</dbReference>
<dbReference type="PANTHER" id="PTHR42939">
    <property type="entry name" value="ABC TRANSPORTER ATP-BINDING PROTEIN ALBC-RELATED"/>
    <property type="match status" value="1"/>
</dbReference>
<feature type="domain" description="ABC transporter" evidence="4">
    <location>
        <begin position="2"/>
        <end position="227"/>
    </location>
</feature>
<evidence type="ECO:0000256" key="1">
    <source>
        <dbReference type="ARBA" id="ARBA00022448"/>
    </source>
</evidence>
<gene>
    <name evidence="5" type="ORF">SAMN02746091_01505</name>
</gene>
<evidence type="ECO:0000313" key="6">
    <source>
        <dbReference type="Proteomes" id="UP000184423"/>
    </source>
</evidence>
<keyword evidence="1" id="KW-0813">Transport</keyword>
<sequence length="299" mass="34795">MLRVNGLYKKYDDFEAIKNVSLYIPRGVVYGLIGSNGAGKTTLLKTVTGIFEKDRGTVTLNEKEIYENVEAKKKIFFIADNPYFYPGYTVKDMANFYKTVYETWDEVKYERLRGIFKIDENKKVRNMSKGMQKQVAIWLGLSTNTDVLILDEPLDGLDAVIRQRVKKLIFHEVIDRQLTVLISSHNLRELEDFCDYVAILHSGEVILEKEVEKLKSSIFKVEVAFNDGMPEELMKRIKLIKAVQKGRMWVLVVEGERIEIEKTIQSYNPILFDIVSLTLEEIFMYEMEGIGYEYENINY</sequence>
<evidence type="ECO:0000313" key="5">
    <source>
        <dbReference type="EMBL" id="SHE97146.1"/>
    </source>
</evidence>
<dbReference type="SMART" id="SM00382">
    <property type="entry name" value="AAA"/>
    <property type="match status" value="1"/>
</dbReference>
<keyword evidence="3 5" id="KW-0067">ATP-binding</keyword>
<keyword evidence="6" id="KW-1185">Reference proteome</keyword>
<evidence type="ECO:0000259" key="4">
    <source>
        <dbReference type="PROSITE" id="PS50893"/>
    </source>
</evidence>
<accession>A0A1M4XUX0</accession>
<dbReference type="Pfam" id="PF00005">
    <property type="entry name" value="ABC_tran"/>
    <property type="match status" value="1"/>
</dbReference>
<name>A0A1M4XUX0_9CLOT</name>
<dbReference type="Proteomes" id="UP000184423">
    <property type="component" value="Unassembled WGS sequence"/>
</dbReference>
<dbReference type="Gene3D" id="3.40.50.300">
    <property type="entry name" value="P-loop containing nucleotide triphosphate hydrolases"/>
    <property type="match status" value="1"/>
</dbReference>
<dbReference type="GO" id="GO:0016887">
    <property type="term" value="F:ATP hydrolysis activity"/>
    <property type="evidence" value="ECO:0007669"/>
    <property type="project" value="InterPro"/>
</dbReference>
<dbReference type="SUPFAM" id="SSF52540">
    <property type="entry name" value="P-loop containing nucleoside triphosphate hydrolases"/>
    <property type="match status" value="1"/>
</dbReference>
<evidence type="ECO:0000256" key="3">
    <source>
        <dbReference type="ARBA" id="ARBA00022840"/>
    </source>
</evidence>
<dbReference type="InterPro" id="IPR051782">
    <property type="entry name" value="ABC_Transporter_VariousFunc"/>
</dbReference>
<dbReference type="AlphaFoldDB" id="A0A1M4XUX0"/>
<dbReference type="RefSeq" id="WP_073248797.1">
    <property type="nucleotide sequence ID" value="NZ_FQVG01000026.1"/>
</dbReference>
<dbReference type="InterPro" id="IPR003439">
    <property type="entry name" value="ABC_transporter-like_ATP-bd"/>
</dbReference>
<dbReference type="InterPro" id="IPR003593">
    <property type="entry name" value="AAA+_ATPase"/>
</dbReference>
<reference evidence="6" key="1">
    <citation type="submission" date="2016-11" db="EMBL/GenBank/DDBJ databases">
        <authorList>
            <person name="Varghese N."/>
            <person name="Submissions S."/>
        </authorList>
    </citation>
    <scope>NUCLEOTIDE SEQUENCE [LARGE SCALE GENOMIC DNA]</scope>
    <source>
        <strain evidence="6">DSM 10124</strain>
    </source>
</reference>